<evidence type="ECO:0000259" key="6">
    <source>
        <dbReference type="PROSITE" id="PS50977"/>
    </source>
</evidence>
<dbReference type="PATRIC" id="fig|1335616.4.peg.1442"/>
<dbReference type="AlphaFoldDB" id="A0A0D0YUP3"/>
<name>A0A0D0YUP3_9LACO</name>
<dbReference type="EMBL" id="AWTT01000037">
    <property type="protein sequence ID" value="KIS02974.1"/>
    <property type="molecule type" value="Genomic_DNA"/>
</dbReference>
<reference evidence="7 8" key="1">
    <citation type="submission" date="2013-08" db="EMBL/GenBank/DDBJ databases">
        <title>Lactobacillus wasatchii sp. WDC04, a late gas producing bacteria isolated from aged chedder cheese.</title>
        <authorList>
            <person name="Oberg C.J."/>
            <person name="Culumber M."/>
            <person name="McMahon D.J."/>
            <person name="Broadbent J.R."/>
            <person name="Oberg T.S."/>
            <person name="Ortaki F."/>
        </authorList>
    </citation>
    <scope>NUCLEOTIDE SEQUENCE [LARGE SCALE GENOMIC DNA]</scope>
    <source>
        <strain evidence="7 8">WDC04</strain>
    </source>
</reference>
<proteinExistence type="predicted"/>
<dbReference type="PROSITE" id="PS50977">
    <property type="entry name" value="HTH_TETR_2"/>
    <property type="match status" value="1"/>
</dbReference>
<evidence type="ECO:0000256" key="2">
    <source>
        <dbReference type="ARBA" id="ARBA00023015"/>
    </source>
</evidence>
<dbReference type="Gene3D" id="1.10.357.10">
    <property type="entry name" value="Tetracycline Repressor, domain 2"/>
    <property type="match status" value="1"/>
</dbReference>
<evidence type="ECO:0000256" key="1">
    <source>
        <dbReference type="ARBA" id="ARBA00022491"/>
    </source>
</evidence>
<keyword evidence="1" id="KW-0678">Repressor</keyword>
<dbReference type="PANTHER" id="PTHR30055:SF175">
    <property type="entry name" value="HTH-TYPE TRANSCRIPTIONAL REPRESSOR KSTR2"/>
    <property type="match status" value="1"/>
</dbReference>
<keyword evidence="4" id="KW-0804">Transcription</keyword>
<comment type="caution">
    <text evidence="7">The sequence shown here is derived from an EMBL/GenBank/DDBJ whole genome shotgun (WGS) entry which is preliminary data.</text>
</comment>
<evidence type="ECO:0000256" key="3">
    <source>
        <dbReference type="ARBA" id="ARBA00023125"/>
    </source>
</evidence>
<dbReference type="Proteomes" id="UP000032279">
    <property type="component" value="Unassembled WGS sequence"/>
</dbReference>
<dbReference type="GO" id="GO:0000976">
    <property type="term" value="F:transcription cis-regulatory region binding"/>
    <property type="evidence" value="ECO:0007669"/>
    <property type="project" value="TreeGrafter"/>
</dbReference>
<dbReference type="Pfam" id="PF00440">
    <property type="entry name" value="TetR_N"/>
    <property type="match status" value="1"/>
</dbReference>
<protein>
    <submittedName>
        <fullName evidence="7">Transcriptional regulator, TetR family</fullName>
    </submittedName>
</protein>
<sequence length="197" mass="23009">MKRSEKKAQTQTRILTIARQLYIKQGPKQTDMRELAQHTNVSTATLYRYFPTKELLTQTVVTDYFTKINEQIDQLLQRPDLDFYGAMNLVETSIRKVVGTVNEDFLACTWAAYQANSTLIALFNFDSAVWQKLIRLGRKTGEISASFDDEVVFMYIDMFFQYFRKGNNVQKFGLNKSRLQQLDNQLRNLFFQGLRGQ</sequence>
<gene>
    <name evidence="7" type="ORF">WDC_1438</name>
</gene>
<feature type="DNA-binding region" description="H-T-H motif" evidence="5">
    <location>
        <begin position="31"/>
        <end position="50"/>
    </location>
</feature>
<dbReference type="InterPro" id="IPR009057">
    <property type="entry name" value="Homeodomain-like_sf"/>
</dbReference>
<keyword evidence="3 5" id="KW-0238">DNA-binding</keyword>
<dbReference type="InterPro" id="IPR001647">
    <property type="entry name" value="HTH_TetR"/>
</dbReference>
<dbReference type="PRINTS" id="PR00455">
    <property type="entry name" value="HTHTETR"/>
</dbReference>
<evidence type="ECO:0000256" key="5">
    <source>
        <dbReference type="PROSITE-ProRule" id="PRU00335"/>
    </source>
</evidence>
<dbReference type="RefSeq" id="WP_044011162.1">
    <property type="nucleotide sequence ID" value="NZ_AWTT01000037.1"/>
</dbReference>
<dbReference type="OrthoDB" id="113732at2"/>
<evidence type="ECO:0000256" key="4">
    <source>
        <dbReference type="ARBA" id="ARBA00023163"/>
    </source>
</evidence>
<keyword evidence="8" id="KW-1185">Reference proteome</keyword>
<organism evidence="7 8">
    <name type="scientific">Paucilactobacillus wasatchensis</name>
    <dbReference type="NCBI Taxonomy" id="1335616"/>
    <lineage>
        <taxon>Bacteria</taxon>
        <taxon>Bacillati</taxon>
        <taxon>Bacillota</taxon>
        <taxon>Bacilli</taxon>
        <taxon>Lactobacillales</taxon>
        <taxon>Lactobacillaceae</taxon>
        <taxon>Paucilactobacillus</taxon>
    </lineage>
</organism>
<evidence type="ECO:0000313" key="8">
    <source>
        <dbReference type="Proteomes" id="UP000032279"/>
    </source>
</evidence>
<keyword evidence="2" id="KW-0805">Transcription regulation</keyword>
<feature type="domain" description="HTH tetR-type" evidence="6">
    <location>
        <begin position="8"/>
        <end position="68"/>
    </location>
</feature>
<dbReference type="PANTHER" id="PTHR30055">
    <property type="entry name" value="HTH-TYPE TRANSCRIPTIONAL REGULATOR RUTR"/>
    <property type="match status" value="1"/>
</dbReference>
<dbReference type="SUPFAM" id="SSF46689">
    <property type="entry name" value="Homeodomain-like"/>
    <property type="match status" value="1"/>
</dbReference>
<dbReference type="GO" id="GO:0003700">
    <property type="term" value="F:DNA-binding transcription factor activity"/>
    <property type="evidence" value="ECO:0007669"/>
    <property type="project" value="TreeGrafter"/>
</dbReference>
<evidence type="ECO:0000313" key="7">
    <source>
        <dbReference type="EMBL" id="KIS02974.1"/>
    </source>
</evidence>
<dbReference type="InterPro" id="IPR050109">
    <property type="entry name" value="HTH-type_TetR-like_transc_reg"/>
</dbReference>
<accession>A0A0D0YUP3</accession>
<dbReference type="STRING" id="1335616.WDC_1438"/>